<keyword evidence="3" id="KW-1185">Reference proteome</keyword>
<dbReference type="Proteomes" id="UP001341840">
    <property type="component" value="Unassembled WGS sequence"/>
</dbReference>
<gene>
    <name evidence="2" type="ORF">PIB30_073385</name>
</gene>
<dbReference type="EMBL" id="JASCZI010151924">
    <property type="protein sequence ID" value="MED6174912.1"/>
    <property type="molecule type" value="Genomic_DNA"/>
</dbReference>
<name>A0ABU6VPM9_9FABA</name>
<dbReference type="PANTHER" id="PTHR11926:SF774">
    <property type="entry name" value="UDP-GLYCOSYLTRANSFERASE 85A1-RELATED"/>
    <property type="match status" value="1"/>
</dbReference>
<organism evidence="2 3">
    <name type="scientific">Stylosanthes scabra</name>
    <dbReference type="NCBI Taxonomy" id="79078"/>
    <lineage>
        <taxon>Eukaryota</taxon>
        <taxon>Viridiplantae</taxon>
        <taxon>Streptophyta</taxon>
        <taxon>Embryophyta</taxon>
        <taxon>Tracheophyta</taxon>
        <taxon>Spermatophyta</taxon>
        <taxon>Magnoliopsida</taxon>
        <taxon>eudicotyledons</taxon>
        <taxon>Gunneridae</taxon>
        <taxon>Pentapetalae</taxon>
        <taxon>rosids</taxon>
        <taxon>fabids</taxon>
        <taxon>Fabales</taxon>
        <taxon>Fabaceae</taxon>
        <taxon>Papilionoideae</taxon>
        <taxon>50 kb inversion clade</taxon>
        <taxon>dalbergioids sensu lato</taxon>
        <taxon>Dalbergieae</taxon>
        <taxon>Pterocarpus clade</taxon>
        <taxon>Stylosanthes</taxon>
    </lineage>
</organism>
<accession>A0ABU6VPM9</accession>
<evidence type="ECO:0000313" key="3">
    <source>
        <dbReference type="Proteomes" id="UP001341840"/>
    </source>
</evidence>
<protein>
    <submittedName>
        <fullName evidence="2">Uncharacterized protein</fullName>
    </submittedName>
</protein>
<sequence length="183" mass="20928">MLNLAKLLNHKGYYYITSINTEYNHNRLLRFPKRPALASFRFQTIPDSLLMVSWTLITWMQGRKYLCCVTSSTSKNMLPHFKKLNNDNNSVPSVNCIVADGTLSFGIEAGEELVVPVVVFWPASACGTMGYMHYRQLVDKAFRLRTLKRFSGSPWGGYLNPRPHPRLFVGTRLRLYEGLVGLH</sequence>
<comment type="similarity">
    <text evidence="1">Belongs to the UDP-glycosyltransferase family.</text>
</comment>
<evidence type="ECO:0000313" key="2">
    <source>
        <dbReference type="EMBL" id="MED6174912.1"/>
    </source>
</evidence>
<evidence type="ECO:0000256" key="1">
    <source>
        <dbReference type="ARBA" id="ARBA00009995"/>
    </source>
</evidence>
<dbReference type="PANTHER" id="PTHR11926">
    <property type="entry name" value="GLUCOSYL/GLUCURONOSYL TRANSFERASES"/>
    <property type="match status" value="1"/>
</dbReference>
<dbReference type="SUPFAM" id="SSF53756">
    <property type="entry name" value="UDP-Glycosyltransferase/glycogen phosphorylase"/>
    <property type="match status" value="1"/>
</dbReference>
<comment type="caution">
    <text evidence="2">The sequence shown here is derived from an EMBL/GenBank/DDBJ whole genome shotgun (WGS) entry which is preliminary data.</text>
</comment>
<reference evidence="2 3" key="1">
    <citation type="journal article" date="2023" name="Plants (Basel)">
        <title>Bridging the Gap: Combining Genomics and Transcriptomics Approaches to Understand Stylosanthes scabra, an Orphan Legume from the Brazilian Caatinga.</title>
        <authorList>
            <person name="Ferreira-Neto J.R.C."/>
            <person name="da Silva M.D."/>
            <person name="Binneck E."/>
            <person name="de Melo N.F."/>
            <person name="da Silva R.H."/>
            <person name="de Melo A.L.T.M."/>
            <person name="Pandolfi V."/>
            <person name="Bustamante F.O."/>
            <person name="Brasileiro-Vidal A.C."/>
            <person name="Benko-Iseppon A.M."/>
        </authorList>
    </citation>
    <scope>NUCLEOTIDE SEQUENCE [LARGE SCALE GENOMIC DNA]</scope>
    <source>
        <tissue evidence="2">Leaves</tissue>
    </source>
</reference>
<proteinExistence type="inferred from homology"/>
<dbReference type="Gene3D" id="3.40.50.2000">
    <property type="entry name" value="Glycogen Phosphorylase B"/>
    <property type="match status" value="1"/>
</dbReference>